<organism evidence="1 2">
    <name type="scientific">Actinomyces marmotae</name>
    <dbReference type="NCBI Taxonomy" id="2737173"/>
    <lineage>
        <taxon>Bacteria</taxon>
        <taxon>Bacillati</taxon>
        <taxon>Actinomycetota</taxon>
        <taxon>Actinomycetes</taxon>
        <taxon>Actinomycetales</taxon>
        <taxon>Actinomycetaceae</taxon>
        <taxon>Actinomyces</taxon>
    </lineage>
</organism>
<dbReference type="Pfam" id="PF08798">
    <property type="entry name" value="CRISPR_assoc"/>
    <property type="match status" value="1"/>
</dbReference>
<accession>A0A6M8AZP5</accession>
<dbReference type="SMART" id="SM01101">
    <property type="entry name" value="CRISPR_assoc"/>
    <property type="match status" value="1"/>
</dbReference>
<dbReference type="AlphaFoldDB" id="A0A6M8AZP5"/>
<dbReference type="Proteomes" id="UP000504752">
    <property type="component" value="Chromosome"/>
</dbReference>
<name>A0A6M8AZP5_9ACTO</name>
<sequence length="195" mass="21131">MPDQLVTLPLTQALQHLTGPEQVHRLAMGHLPDLRGASRAIRADLGVLYRLALPTELGGSPGNLTIRYRTRAPVSGAVLVEAPDALAVGQRITARVVAEKRHEDERGRTITRFVGDEEAEDWAHALLLRHGLQAGDLKVSPRWTFGDARGPRGTKPTSFTLRDVTATLTTVEDASAYTRGIGRGKAYGYGLPLVL</sequence>
<dbReference type="Gene3D" id="3.30.70.1210">
    <property type="entry name" value="Crispr-associated protein, domain 2"/>
    <property type="match status" value="1"/>
</dbReference>
<dbReference type="InterPro" id="IPR010179">
    <property type="entry name" value="CRISPR-assoc_prot_Cse3"/>
</dbReference>
<proteinExistence type="predicted"/>
<dbReference type="SUPFAM" id="SSF117987">
    <property type="entry name" value="CRISPR-associated protein"/>
    <property type="match status" value="1"/>
</dbReference>
<evidence type="ECO:0000313" key="1">
    <source>
        <dbReference type="EMBL" id="QKD80079.1"/>
    </source>
</evidence>
<evidence type="ECO:0000313" key="2">
    <source>
        <dbReference type="Proteomes" id="UP000504752"/>
    </source>
</evidence>
<reference evidence="1 2" key="1">
    <citation type="submission" date="2020-05" db="EMBL/GenBank/DDBJ databases">
        <title>Actinomyces sp. zg-325.</title>
        <authorList>
            <person name="Yang C."/>
        </authorList>
    </citation>
    <scope>NUCLEOTIDE SEQUENCE [LARGE SCALE GENOMIC DNA]</scope>
    <source>
        <strain evidence="2">zg-325</strain>
    </source>
</reference>
<dbReference type="EMBL" id="CP053642">
    <property type="protein sequence ID" value="QKD80079.1"/>
    <property type="molecule type" value="Genomic_DNA"/>
</dbReference>
<gene>
    <name evidence="1" type="ORF">HPC72_07480</name>
</gene>
<dbReference type="RefSeq" id="WP_159524354.1">
    <property type="nucleotide sequence ID" value="NZ_CP053642.1"/>
</dbReference>
<keyword evidence="2" id="KW-1185">Reference proteome</keyword>
<protein>
    <submittedName>
        <fullName evidence="1">Type I-E CRISPR-associated protein Cas6/Cse3/CasE</fullName>
    </submittedName>
</protein>
<dbReference type="KEGG" id="amam:HPC72_07480"/>